<evidence type="ECO:0000256" key="1">
    <source>
        <dbReference type="SAM" id="MobiDB-lite"/>
    </source>
</evidence>
<evidence type="ECO:0000313" key="2">
    <source>
        <dbReference type="EMBL" id="KFI94719.1"/>
    </source>
</evidence>
<feature type="region of interest" description="Disordered" evidence="1">
    <location>
        <begin position="137"/>
        <end position="162"/>
    </location>
</feature>
<dbReference type="AlphaFoldDB" id="A0A087DGR9"/>
<dbReference type="RefSeq" id="WP_033519129.1">
    <property type="nucleotide sequence ID" value="NZ_JAWFIY010000024.1"/>
</dbReference>
<keyword evidence="2" id="KW-0238">DNA-binding</keyword>
<comment type="caution">
    <text evidence="2">The sequence shown here is derived from an EMBL/GenBank/DDBJ whole genome shotgun (WGS) entry which is preliminary data.</text>
</comment>
<protein>
    <submittedName>
        <fullName evidence="2">DNA-binding protein</fullName>
    </submittedName>
</protein>
<dbReference type="eggNOG" id="ENOG502ZNCE">
    <property type="taxonomic scope" value="Bacteria"/>
</dbReference>
<dbReference type="Proteomes" id="UP000029033">
    <property type="component" value="Unassembled WGS sequence"/>
</dbReference>
<feature type="compositionally biased region" description="Basic and acidic residues" evidence="1">
    <location>
        <begin position="139"/>
        <end position="156"/>
    </location>
</feature>
<sequence>MQNMNIQQWYEETVSGDSQNTVADNAGIVPSSLYRQLPDRLSPQNVVKIARAYGVSVIDGLVALGLIDDSDLEKSASSDALRNATDEELLHELSIRMASGAEKRDPKWDEPITLTEEDMQEARQRNEETAVAETLQKLHRGDLDLAAHEDEHKYDGDGDEPA</sequence>
<dbReference type="STRING" id="158787.BSCA_0771"/>
<dbReference type="GO" id="GO:0003677">
    <property type="term" value="F:DNA binding"/>
    <property type="evidence" value="ECO:0007669"/>
    <property type="project" value="UniProtKB-KW"/>
</dbReference>
<reference evidence="2 3" key="1">
    <citation type="submission" date="2014-03" db="EMBL/GenBank/DDBJ databases">
        <title>Genomics of Bifidobacteria.</title>
        <authorList>
            <person name="Ventura M."/>
            <person name="Milani C."/>
            <person name="Lugli G.A."/>
        </authorList>
    </citation>
    <scope>NUCLEOTIDE SEQUENCE [LARGE SCALE GENOMIC DNA]</scope>
    <source>
        <strain evidence="2 3">LMG 21589</strain>
    </source>
</reference>
<name>A0A087DGR9_9BIFI</name>
<organism evidence="2 3">
    <name type="scientific">Bifidobacterium scardovii</name>
    <dbReference type="NCBI Taxonomy" id="158787"/>
    <lineage>
        <taxon>Bacteria</taxon>
        <taxon>Bacillati</taxon>
        <taxon>Actinomycetota</taxon>
        <taxon>Actinomycetes</taxon>
        <taxon>Bifidobacteriales</taxon>
        <taxon>Bifidobacteriaceae</taxon>
        <taxon>Bifidobacterium</taxon>
    </lineage>
</organism>
<accession>A0A087DGR9</accession>
<gene>
    <name evidence="2" type="ORF">BSCA_0771</name>
</gene>
<proteinExistence type="predicted"/>
<keyword evidence="3" id="KW-1185">Reference proteome</keyword>
<evidence type="ECO:0000313" key="3">
    <source>
        <dbReference type="Proteomes" id="UP000029033"/>
    </source>
</evidence>
<dbReference type="EMBL" id="JGZO01000006">
    <property type="protein sequence ID" value="KFI94719.1"/>
    <property type="molecule type" value="Genomic_DNA"/>
</dbReference>